<accession>A0A8S9ZVF7</accession>
<protein>
    <submittedName>
        <fullName evidence="1">Uncharacterized protein</fullName>
    </submittedName>
</protein>
<organism evidence="1 2">
    <name type="scientific">Meloidogyne graminicola</name>
    <dbReference type="NCBI Taxonomy" id="189291"/>
    <lineage>
        <taxon>Eukaryota</taxon>
        <taxon>Metazoa</taxon>
        <taxon>Ecdysozoa</taxon>
        <taxon>Nematoda</taxon>
        <taxon>Chromadorea</taxon>
        <taxon>Rhabditida</taxon>
        <taxon>Tylenchina</taxon>
        <taxon>Tylenchomorpha</taxon>
        <taxon>Tylenchoidea</taxon>
        <taxon>Meloidogynidae</taxon>
        <taxon>Meloidogyninae</taxon>
        <taxon>Meloidogyne</taxon>
    </lineage>
</organism>
<gene>
    <name evidence="1" type="ORF">Mgra_00003521</name>
</gene>
<evidence type="ECO:0000313" key="2">
    <source>
        <dbReference type="Proteomes" id="UP000605970"/>
    </source>
</evidence>
<evidence type="ECO:0000313" key="1">
    <source>
        <dbReference type="EMBL" id="KAF7637133.1"/>
    </source>
</evidence>
<name>A0A8S9ZVF7_9BILA</name>
<sequence length="67" mass="8144">MSCQVYESDEVIMWRDGRALSFEEDLFTQFINIYRIACDYTYVTPERFFMFPFDKPRKSYASIFSLK</sequence>
<dbReference type="EMBL" id="JABEBT010000023">
    <property type="protein sequence ID" value="KAF7637133.1"/>
    <property type="molecule type" value="Genomic_DNA"/>
</dbReference>
<reference evidence="1" key="1">
    <citation type="journal article" date="2020" name="Ecol. Evol.">
        <title>Genome structure and content of the rice root-knot nematode (Meloidogyne graminicola).</title>
        <authorList>
            <person name="Phan N.T."/>
            <person name="Danchin E.G.J."/>
            <person name="Klopp C."/>
            <person name="Perfus-Barbeoch L."/>
            <person name="Kozlowski D.K."/>
            <person name="Koutsovoulos G.D."/>
            <person name="Lopez-Roques C."/>
            <person name="Bouchez O."/>
            <person name="Zahm M."/>
            <person name="Besnard G."/>
            <person name="Bellafiore S."/>
        </authorList>
    </citation>
    <scope>NUCLEOTIDE SEQUENCE</scope>
    <source>
        <strain evidence="1">VN-18</strain>
    </source>
</reference>
<dbReference type="Proteomes" id="UP000605970">
    <property type="component" value="Unassembled WGS sequence"/>
</dbReference>
<comment type="caution">
    <text evidence="1">The sequence shown here is derived from an EMBL/GenBank/DDBJ whole genome shotgun (WGS) entry which is preliminary data.</text>
</comment>
<proteinExistence type="predicted"/>
<dbReference type="AlphaFoldDB" id="A0A8S9ZVF7"/>
<keyword evidence="2" id="KW-1185">Reference proteome</keyword>